<dbReference type="EMBL" id="JBFXLT010000002">
    <property type="protein sequence ID" value="KAL2822473.1"/>
    <property type="molecule type" value="Genomic_DNA"/>
</dbReference>
<feature type="domain" description="Zn(2)-C6 fungal-type" evidence="7">
    <location>
        <begin position="17"/>
        <end position="47"/>
    </location>
</feature>
<evidence type="ECO:0000256" key="6">
    <source>
        <dbReference type="SAM" id="MobiDB-lite"/>
    </source>
</evidence>
<keyword evidence="3" id="KW-0238">DNA-binding</keyword>
<dbReference type="Pfam" id="PF00172">
    <property type="entry name" value="Zn_clus"/>
    <property type="match status" value="1"/>
</dbReference>
<dbReference type="PANTHER" id="PTHR31069">
    <property type="entry name" value="OLEATE-ACTIVATED TRANSCRIPTION FACTOR 1-RELATED"/>
    <property type="match status" value="1"/>
</dbReference>
<keyword evidence="9" id="KW-1185">Reference proteome</keyword>
<dbReference type="InterPro" id="IPR001138">
    <property type="entry name" value="Zn2Cys6_DnaBD"/>
</dbReference>
<dbReference type="CDD" id="cd00067">
    <property type="entry name" value="GAL4"/>
    <property type="match status" value="1"/>
</dbReference>
<dbReference type="InterPro" id="IPR036864">
    <property type="entry name" value="Zn2-C6_fun-type_DNA-bd_sf"/>
</dbReference>
<dbReference type="InterPro" id="IPR050675">
    <property type="entry name" value="OAF3"/>
</dbReference>
<evidence type="ECO:0000256" key="5">
    <source>
        <dbReference type="ARBA" id="ARBA00023242"/>
    </source>
</evidence>
<name>A0ABR4I3Y9_9EURO</name>
<accession>A0ABR4I3Y9</accession>
<keyword evidence="1" id="KW-0479">Metal-binding</keyword>
<dbReference type="Pfam" id="PF08493">
    <property type="entry name" value="AflR"/>
    <property type="match status" value="1"/>
</dbReference>
<dbReference type="InterPro" id="IPR013700">
    <property type="entry name" value="AflR"/>
</dbReference>
<feature type="compositionally biased region" description="Polar residues" evidence="6">
    <location>
        <begin position="65"/>
        <end position="77"/>
    </location>
</feature>
<dbReference type="PANTHER" id="PTHR31069:SF31">
    <property type="entry name" value="MONODICTYPHENONE CLUSTER TRANSCRIPTION FACTOR-RELATED"/>
    <property type="match status" value="1"/>
</dbReference>
<protein>
    <recommendedName>
        <fullName evidence="7">Zn(2)-C6 fungal-type domain-containing protein</fullName>
    </recommendedName>
</protein>
<evidence type="ECO:0000259" key="7">
    <source>
        <dbReference type="PROSITE" id="PS50048"/>
    </source>
</evidence>
<keyword evidence="2" id="KW-0805">Transcription regulation</keyword>
<dbReference type="Proteomes" id="UP001610334">
    <property type="component" value="Unassembled WGS sequence"/>
</dbReference>
<evidence type="ECO:0000256" key="2">
    <source>
        <dbReference type="ARBA" id="ARBA00023015"/>
    </source>
</evidence>
<dbReference type="PROSITE" id="PS50048">
    <property type="entry name" value="ZN2_CY6_FUNGAL_2"/>
    <property type="match status" value="1"/>
</dbReference>
<keyword evidence="4" id="KW-0804">Transcription</keyword>
<evidence type="ECO:0000256" key="1">
    <source>
        <dbReference type="ARBA" id="ARBA00022723"/>
    </source>
</evidence>
<evidence type="ECO:0000313" key="8">
    <source>
        <dbReference type="EMBL" id="KAL2822473.1"/>
    </source>
</evidence>
<reference evidence="8 9" key="1">
    <citation type="submission" date="2024-07" db="EMBL/GenBank/DDBJ databases">
        <title>Section-level genome sequencing and comparative genomics of Aspergillus sections Usti and Cavernicolus.</title>
        <authorList>
            <consortium name="Lawrence Berkeley National Laboratory"/>
            <person name="Nybo J.L."/>
            <person name="Vesth T.C."/>
            <person name="Theobald S."/>
            <person name="Frisvad J.C."/>
            <person name="Larsen T.O."/>
            <person name="Kjaerboelling I."/>
            <person name="Rothschild-Mancinelli K."/>
            <person name="Lyhne E.K."/>
            <person name="Kogle M.E."/>
            <person name="Barry K."/>
            <person name="Clum A."/>
            <person name="Na H."/>
            <person name="Ledsgaard L."/>
            <person name="Lin J."/>
            <person name="Lipzen A."/>
            <person name="Kuo A."/>
            <person name="Riley R."/>
            <person name="Mondo S."/>
            <person name="Labutti K."/>
            <person name="Haridas S."/>
            <person name="Pangalinan J."/>
            <person name="Salamov A.A."/>
            <person name="Simmons B.A."/>
            <person name="Magnuson J.K."/>
            <person name="Chen J."/>
            <person name="Drula E."/>
            <person name="Henrissat B."/>
            <person name="Wiebenga A."/>
            <person name="Lubbers R.J."/>
            <person name="Gomes A.C."/>
            <person name="Makela M.R."/>
            <person name="Stajich J."/>
            <person name="Grigoriev I.V."/>
            <person name="Mortensen U.H."/>
            <person name="De Vries R.P."/>
            <person name="Baker S.E."/>
            <person name="Andersen M.R."/>
        </authorList>
    </citation>
    <scope>NUCLEOTIDE SEQUENCE [LARGE SCALE GENOMIC DNA]</scope>
    <source>
        <strain evidence="8 9">CBS 588.65</strain>
    </source>
</reference>
<dbReference type="Gene3D" id="4.10.240.10">
    <property type="entry name" value="Zn(2)-C6 fungal-type DNA-binding domain"/>
    <property type="match status" value="1"/>
</dbReference>
<dbReference type="PROSITE" id="PS00463">
    <property type="entry name" value="ZN2_CY6_FUNGAL_1"/>
    <property type="match status" value="1"/>
</dbReference>
<dbReference type="PRINTS" id="PR00755">
    <property type="entry name" value="AFLATOXINBRP"/>
</dbReference>
<sequence length="419" mass="45523">MAEVHPRALPCMRLRDSCVSCAMAKIRCSKTRPSCSRCESHGIECQYFFTRHPGRKREHGAGHLTSCNSRNNRSSKPTPKHDTADGSQSNTTQYANASKAAELSPLPIFPKGRAATPARVPLNNAWTVMLPDDRDSTYPPDAFSIPKDFNTVPPLDDGKMNLLSTGSIDDPVIYFNNGAHTFELTSVPSISKESKLDIASPDASVITAESSERVSIIPNPEEPTATEPTATTTSTKLFTCACIPRALELLKKLSSTQPSPASSLPNNGAALYVLFQHKPNIAATRSMLSCSPCKDNSFLLAILSLVVLNIVERYATALQRQLHGSGSNSIDPGTISKLANNIMTRGRIPFRVIVSELCRLQSLVNLLVPSLLQSDALEKMEGDIRESLWGLAVDIKGRLRQYFDCLSGSERSRGLPSGP</sequence>
<keyword evidence="5" id="KW-0539">Nucleus</keyword>
<feature type="region of interest" description="Disordered" evidence="6">
    <location>
        <begin position="58"/>
        <end position="97"/>
    </location>
</feature>
<dbReference type="SMART" id="SM00066">
    <property type="entry name" value="GAL4"/>
    <property type="match status" value="1"/>
</dbReference>
<dbReference type="SUPFAM" id="SSF57701">
    <property type="entry name" value="Zn2/Cys6 DNA-binding domain"/>
    <property type="match status" value="1"/>
</dbReference>
<evidence type="ECO:0000313" key="9">
    <source>
        <dbReference type="Proteomes" id="UP001610334"/>
    </source>
</evidence>
<comment type="caution">
    <text evidence="8">The sequence shown here is derived from an EMBL/GenBank/DDBJ whole genome shotgun (WGS) entry which is preliminary data.</text>
</comment>
<organism evidence="8 9">
    <name type="scientific">Aspergillus granulosus</name>
    <dbReference type="NCBI Taxonomy" id="176169"/>
    <lineage>
        <taxon>Eukaryota</taxon>
        <taxon>Fungi</taxon>
        <taxon>Dikarya</taxon>
        <taxon>Ascomycota</taxon>
        <taxon>Pezizomycotina</taxon>
        <taxon>Eurotiomycetes</taxon>
        <taxon>Eurotiomycetidae</taxon>
        <taxon>Eurotiales</taxon>
        <taxon>Aspergillaceae</taxon>
        <taxon>Aspergillus</taxon>
        <taxon>Aspergillus subgen. Nidulantes</taxon>
    </lineage>
</organism>
<proteinExistence type="predicted"/>
<gene>
    <name evidence="8" type="ORF">BJX63DRAFT_376616</name>
</gene>
<evidence type="ECO:0000256" key="3">
    <source>
        <dbReference type="ARBA" id="ARBA00023125"/>
    </source>
</evidence>
<feature type="compositionally biased region" description="Polar residues" evidence="6">
    <location>
        <begin position="85"/>
        <end position="96"/>
    </location>
</feature>
<evidence type="ECO:0000256" key="4">
    <source>
        <dbReference type="ARBA" id="ARBA00023163"/>
    </source>
</evidence>